<keyword evidence="3" id="KW-1185">Reference proteome</keyword>
<evidence type="ECO:0000313" key="3">
    <source>
        <dbReference type="Proteomes" id="UP000266841"/>
    </source>
</evidence>
<sequence length="168" mass="17361">MDEGRDGGASSRGDGDGDSGGTTSGLGSALLSALSAGDTLHGSRCGDCRGPLLVSLPSLSPPLRSVGREERGREGGARPEVLRPSRAFPARRPLSLSRKAGIPPTAPPRLPRPDPASFPVASHALSFHPLFPGTAEAARRRDRLDGLRLVRARVGGPGRRAVVPAGLR</sequence>
<proteinExistence type="predicted"/>
<feature type="region of interest" description="Disordered" evidence="1">
    <location>
        <begin position="1"/>
        <end position="28"/>
    </location>
</feature>
<protein>
    <submittedName>
        <fullName evidence="2">Uncharacterized protein</fullName>
    </submittedName>
</protein>
<feature type="compositionally biased region" description="Low complexity" evidence="1">
    <location>
        <begin position="51"/>
        <end position="65"/>
    </location>
</feature>
<dbReference type="EMBL" id="AGNL01019811">
    <property type="protein sequence ID" value="EJK61567.1"/>
    <property type="molecule type" value="Genomic_DNA"/>
</dbReference>
<accession>K0STE6</accession>
<dbReference type="Proteomes" id="UP000266841">
    <property type="component" value="Unassembled WGS sequence"/>
</dbReference>
<dbReference type="AlphaFoldDB" id="K0STE6"/>
<gene>
    <name evidence="2" type="ORF">THAOC_17923</name>
</gene>
<evidence type="ECO:0000256" key="1">
    <source>
        <dbReference type="SAM" id="MobiDB-lite"/>
    </source>
</evidence>
<comment type="caution">
    <text evidence="2">The sequence shown here is derived from an EMBL/GenBank/DDBJ whole genome shotgun (WGS) entry which is preliminary data.</text>
</comment>
<organism evidence="2 3">
    <name type="scientific">Thalassiosira oceanica</name>
    <name type="common">Marine diatom</name>
    <dbReference type="NCBI Taxonomy" id="159749"/>
    <lineage>
        <taxon>Eukaryota</taxon>
        <taxon>Sar</taxon>
        <taxon>Stramenopiles</taxon>
        <taxon>Ochrophyta</taxon>
        <taxon>Bacillariophyta</taxon>
        <taxon>Coscinodiscophyceae</taxon>
        <taxon>Thalassiosirophycidae</taxon>
        <taxon>Thalassiosirales</taxon>
        <taxon>Thalassiosiraceae</taxon>
        <taxon>Thalassiosira</taxon>
    </lineage>
</organism>
<name>K0STE6_THAOC</name>
<feature type="region of interest" description="Disordered" evidence="1">
    <location>
        <begin position="51"/>
        <end position="119"/>
    </location>
</feature>
<reference evidence="2 3" key="1">
    <citation type="journal article" date="2012" name="Genome Biol.">
        <title>Genome and low-iron response of an oceanic diatom adapted to chronic iron limitation.</title>
        <authorList>
            <person name="Lommer M."/>
            <person name="Specht M."/>
            <person name="Roy A.S."/>
            <person name="Kraemer L."/>
            <person name="Andreson R."/>
            <person name="Gutowska M.A."/>
            <person name="Wolf J."/>
            <person name="Bergner S.V."/>
            <person name="Schilhabel M.B."/>
            <person name="Klostermeier U.C."/>
            <person name="Beiko R.G."/>
            <person name="Rosenstiel P."/>
            <person name="Hippler M."/>
            <person name="Laroche J."/>
        </authorList>
    </citation>
    <scope>NUCLEOTIDE SEQUENCE [LARGE SCALE GENOMIC DNA]</scope>
    <source>
        <strain evidence="2 3">CCMP1005</strain>
    </source>
</reference>
<feature type="non-terminal residue" evidence="2">
    <location>
        <position position="168"/>
    </location>
</feature>
<feature type="compositionally biased region" description="Basic and acidic residues" evidence="1">
    <location>
        <begin position="66"/>
        <end position="83"/>
    </location>
</feature>
<evidence type="ECO:0000313" key="2">
    <source>
        <dbReference type="EMBL" id="EJK61567.1"/>
    </source>
</evidence>
<feature type="compositionally biased region" description="Pro residues" evidence="1">
    <location>
        <begin position="104"/>
        <end position="116"/>
    </location>
</feature>